<dbReference type="InterPro" id="IPR029033">
    <property type="entry name" value="His_PPase_superfam"/>
</dbReference>
<dbReference type="SMART" id="SM00855">
    <property type="entry name" value="PGAM"/>
    <property type="match status" value="1"/>
</dbReference>
<dbReference type="PANTHER" id="PTHR46517:SF1">
    <property type="entry name" value="FRUCTOSE-2,6-BISPHOSPHATASE TIGAR"/>
    <property type="match status" value="1"/>
</dbReference>
<dbReference type="SUPFAM" id="SSF53254">
    <property type="entry name" value="Phosphoglycerate mutase-like"/>
    <property type="match status" value="1"/>
</dbReference>
<dbReference type="InterPro" id="IPR013078">
    <property type="entry name" value="His_Pase_superF_clade-1"/>
</dbReference>
<reference evidence="4 5" key="1">
    <citation type="journal article" date="2019" name="Int. J. Syst. Evol. Microbiol.">
        <title>Lactobacillus salitolerans sp. nov., a novel lactic acid bacterium isolated from spent mushroom substrates.</title>
        <authorList>
            <person name="Tohno M."/>
            <person name="Tanizawa Y."/>
            <person name="Kojima Y."/>
            <person name="Sakamoto M."/>
            <person name="Nakamura Y."/>
            <person name="Ohkuma M."/>
            <person name="Kobayashi H."/>
        </authorList>
    </citation>
    <scope>NUCLEOTIDE SEQUENCE [LARGE SCALE GENOMIC DNA]</scope>
    <source>
        <strain evidence="4 5">YK43</strain>
    </source>
</reference>
<feature type="binding site" evidence="3">
    <location>
        <position position="59"/>
    </location>
    <ligand>
        <name>substrate</name>
    </ligand>
</feature>
<dbReference type="Gene3D" id="3.40.50.1240">
    <property type="entry name" value="Phosphoglycerate mutase-like"/>
    <property type="match status" value="1"/>
</dbReference>
<dbReference type="PROSITE" id="PS00175">
    <property type="entry name" value="PG_MUTASE"/>
    <property type="match status" value="1"/>
</dbReference>
<protein>
    <submittedName>
        <fullName evidence="4">Phosphoglycerate mutase</fullName>
    </submittedName>
</protein>
<evidence type="ECO:0000256" key="2">
    <source>
        <dbReference type="PIRSR" id="PIRSR613078-1"/>
    </source>
</evidence>
<dbReference type="Proteomes" id="UP000286848">
    <property type="component" value="Unassembled WGS sequence"/>
</dbReference>
<gene>
    <name evidence="4" type="primary">gpmB</name>
    <name evidence="4" type="ORF">LFYK43_12750</name>
</gene>
<evidence type="ECO:0000313" key="4">
    <source>
        <dbReference type="EMBL" id="GBG94816.1"/>
    </source>
</evidence>
<feature type="binding site" evidence="3">
    <location>
        <begin position="8"/>
        <end position="15"/>
    </location>
    <ligand>
        <name>substrate</name>
    </ligand>
</feature>
<comment type="caution">
    <text evidence="4">The sequence shown here is derived from an EMBL/GenBank/DDBJ whole genome shotgun (WGS) entry which is preliminary data.</text>
</comment>
<dbReference type="CDD" id="cd07067">
    <property type="entry name" value="HP_PGM_like"/>
    <property type="match status" value="1"/>
</dbReference>
<feature type="active site" description="Proton donor/acceptor" evidence="2">
    <location>
        <position position="81"/>
    </location>
</feature>
<dbReference type="Pfam" id="PF00300">
    <property type="entry name" value="His_Phos_1"/>
    <property type="match status" value="1"/>
</dbReference>
<dbReference type="OrthoDB" id="9782128at2"/>
<sequence>MTTFIIVRHGQSQANAARILQGAKINTPLTALGVKQAQKTASKLSADEFEHVFASPLKRAAQTAAIIAPEQATTFDSRLREFDYGSWDGQPLTEIWEKYPQFFTATHNLLPGSQNISHGETHTQAKQRLAAFFAEVSQKFPMTTVLVVSHGYTIKLMADLALGISDLAALSEPENAGVTIMEGTAHSLNLLAYGG</sequence>
<feature type="binding site" evidence="3">
    <location>
        <begin position="81"/>
        <end position="84"/>
    </location>
    <ligand>
        <name>substrate</name>
    </ligand>
</feature>
<keyword evidence="5" id="KW-1185">Reference proteome</keyword>
<accession>A0A401ITG8</accession>
<dbReference type="GO" id="GO:0045820">
    <property type="term" value="P:negative regulation of glycolytic process"/>
    <property type="evidence" value="ECO:0007669"/>
    <property type="project" value="TreeGrafter"/>
</dbReference>
<keyword evidence="1" id="KW-0378">Hydrolase</keyword>
<feature type="active site" description="Tele-phosphohistidine intermediate" evidence="2">
    <location>
        <position position="9"/>
    </location>
</feature>
<dbReference type="InterPro" id="IPR051695">
    <property type="entry name" value="Phosphoglycerate_Mutase"/>
</dbReference>
<proteinExistence type="predicted"/>
<dbReference type="GO" id="GO:0043456">
    <property type="term" value="P:regulation of pentose-phosphate shunt"/>
    <property type="evidence" value="ECO:0007669"/>
    <property type="project" value="TreeGrafter"/>
</dbReference>
<evidence type="ECO:0000313" key="5">
    <source>
        <dbReference type="Proteomes" id="UP000286848"/>
    </source>
</evidence>
<organism evidence="4 5">
    <name type="scientific">Ligilactobacillus salitolerans</name>
    <dbReference type="NCBI Taxonomy" id="1808352"/>
    <lineage>
        <taxon>Bacteria</taxon>
        <taxon>Bacillati</taxon>
        <taxon>Bacillota</taxon>
        <taxon>Bacilli</taxon>
        <taxon>Lactobacillales</taxon>
        <taxon>Lactobacillaceae</taxon>
        <taxon>Ligilactobacillus</taxon>
    </lineage>
</organism>
<dbReference type="RefSeq" id="WP_124976574.1">
    <property type="nucleotide sequence ID" value="NZ_BFFP01000019.1"/>
</dbReference>
<dbReference type="InterPro" id="IPR001345">
    <property type="entry name" value="PG/BPGM_mutase_AS"/>
</dbReference>
<evidence type="ECO:0000256" key="1">
    <source>
        <dbReference type="ARBA" id="ARBA00022801"/>
    </source>
</evidence>
<dbReference type="AlphaFoldDB" id="A0A401ITG8"/>
<dbReference type="GO" id="GO:0004331">
    <property type="term" value="F:fructose-2,6-bisphosphate 2-phosphatase activity"/>
    <property type="evidence" value="ECO:0007669"/>
    <property type="project" value="TreeGrafter"/>
</dbReference>
<dbReference type="GO" id="GO:0005829">
    <property type="term" value="C:cytosol"/>
    <property type="evidence" value="ECO:0007669"/>
    <property type="project" value="TreeGrafter"/>
</dbReference>
<evidence type="ECO:0000256" key="3">
    <source>
        <dbReference type="PIRSR" id="PIRSR613078-2"/>
    </source>
</evidence>
<dbReference type="PANTHER" id="PTHR46517">
    <property type="entry name" value="FRUCTOSE-2,6-BISPHOSPHATASE TIGAR"/>
    <property type="match status" value="1"/>
</dbReference>
<name>A0A401ITG8_9LACO</name>
<dbReference type="EMBL" id="BFFP01000019">
    <property type="protein sequence ID" value="GBG94816.1"/>
    <property type="molecule type" value="Genomic_DNA"/>
</dbReference>